<proteinExistence type="predicted"/>
<reference evidence="5" key="1">
    <citation type="submission" date="2020-05" db="EMBL/GenBank/DDBJ databases">
        <authorList>
            <person name="Chiriac C."/>
            <person name="Salcher M."/>
            <person name="Ghai R."/>
            <person name="Kavagutti S V."/>
        </authorList>
    </citation>
    <scope>NUCLEOTIDE SEQUENCE</scope>
</reference>
<sequence length="259" mass="28005">MKKIIAIGIGLLVFTDGVFAEDKTNWTGFYGSAMIGRDWGNNGGRNGTVDLTHIPNNIPVENWSVVGDGNSLKGWGGNLKFGYNKQLDNNLIGIELGVTLQDTKSNNQNIIPTGVFGGGPTDTPYGIFSKTKINTYESLSARIGHIFNTNTLVYFTGGAALSSVKNTITNIGSGWDTGSWMPIGNISDSKTELGYLLGAGVEYKINQNLALRVNYEYVDFGNVNFKYSSLNCCGDYKGDWNISNSIHFSNLSAGVSYAF</sequence>
<dbReference type="AlphaFoldDB" id="A0A6J6ZYT4"/>
<dbReference type="SUPFAM" id="SSF56925">
    <property type="entry name" value="OMPA-like"/>
    <property type="match status" value="1"/>
</dbReference>
<feature type="domain" description="Outer membrane protein beta-barrel" evidence="4">
    <location>
        <begin position="21"/>
        <end position="259"/>
    </location>
</feature>
<dbReference type="PANTHER" id="PTHR34001">
    <property type="entry name" value="BLL7405 PROTEIN"/>
    <property type="match status" value="1"/>
</dbReference>
<dbReference type="Gene3D" id="2.40.160.20">
    <property type="match status" value="1"/>
</dbReference>
<evidence type="ECO:0000256" key="3">
    <source>
        <dbReference type="ARBA" id="ARBA00023136"/>
    </source>
</evidence>
<evidence type="ECO:0000256" key="1">
    <source>
        <dbReference type="ARBA" id="ARBA00004370"/>
    </source>
</evidence>
<dbReference type="InterPro" id="IPR051692">
    <property type="entry name" value="OMP-like"/>
</dbReference>
<keyword evidence="3" id="KW-0472">Membrane</keyword>
<protein>
    <submittedName>
        <fullName evidence="5">Unannotated protein</fullName>
    </submittedName>
</protein>
<dbReference type="InterPro" id="IPR011250">
    <property type="entry name" value="OMP/PagP_B-barrel"/>
</dbReference>
<dbReference type="InterPro" id="IPR027385">
    <property type="entry name" value="Beta-barrel_OMP"/>
</dbReference>
<organism evidence="5">
    <name type="scientific">freshwater metagenome</name>
    <dbReference type="NCBI Taxonomy" id="449393"/>
    <lineage>
        <taxon>unclassified sequences</taxon>
        <taxon>metagenomes</taxon>
        <taxon>ecological metagenomes</taxon>
    </lineage>
</organism>
<gene>
    <name evidence="5" type="ORF">UFOPK3124_01288</name>
</gene>
<comment type="subcellular location">
    <subcellularLocation>
        <location evidence="1">Membrane</location>
    </subcellularLocation>
</comment>
<dbReference type="GO" id="GO:0016020">
    <property type="term" value="C:membrane"/>
    <property type="evidence" value="ECO:0007669"/>
    <property type="project" value="UniProtKB-SubCell"/>
</dbReference>
<evidence type="ECO:0000259" key="4">
    <source>
        <dbReference type="Pfam" id="PF13505"/>
    </source>
</evidence>
<dbReference type="Pfam" id="PF13505">
    <property type="entry name" value="OMP_b-brl"/>
    <property type="match status" value="1"/>
</dbReference>
<evidence type="ECO:0000313" key="5">
    <source>
        <dbReference type="EMBL" id="CAB4825479.1"/>
    </source>
</evidence>
<dbReference type="EMBL" id="CAFAAY010000162">
    <property type="protein sequence ID" value="CAB4825479.1"/>
    <property type="molecule type" value="Genomic_DNA"/>
</dbReference>
<dbReference type="PANTHER" id="PTHR34001:SF3">
    <property type="entry name" value="BLL7405 PROTEIN"/>
    <property type="match status" value="1"/>
</dbReference>
<name>A0A6J6ZYT4_9ZZZZ</name>
<accession>A0A6J6ZYT4</accession>
<evidence type="ECO:0000256" key="2">
    <source>
        <dbReference type="ARBA" id="ARBA00022729"/>
    </source>
</evidence>
<keyword evidence="2" id="KW-0732">Signal</keyword>